<protein>
    <submittedName>
        <fullName evidence="10">Uncharacterized protein</fullName>
    </submittedName>
</protein>
<dbReference type="InterPro" id="IPR038005">
    <property type="entry name" value="RX-like_CC"/>
</dbReference>
<dbReference type="Pfam" id="PF00931">
    <property type="entry name" value="NB-ARC"/>
    <property type="match status" value="1"/>
</dbReference>
<reference evidence="10 11" key="1">
    <citation type="submission" date="2014-04" db="EMBL/GenBank/DDBJ databases">
        <authorList>
            <consortium name="International Citrus Genome Consortium"/>
            <person name="Gmitter F."/>
            <person name="Chen C."/>
            <person name="Farmerie W."/>
            <person name="Harkins T."/>
            <person name="Desany B."/>
            <person name="Mohiuddin M."/>
            <person name="Kodira C."/>
            <person name="Borodovsky M."/>
            <person name="Lomsadze A."/>
            <person name="Burns P."/>
            <person name="Jenkins J."/>
            <person name="Prochnik S."/>
            <person name="Shu S."/>
            <person name="Chapman J."/>
            <person name="Pitluck S."/>
            <person name="Schmutz J."/>
            <person name="Rokhsar D."/>
        </authorList>
    </citation>
    <scope>NUCLEOTIDE SEQUENCE</scope>
</reference>
<name>A0A067DJ26_CITSI</name>
<keyword evidence="11" id="KW-1185">Reference proteome</keyword>
<dbReference type="Gene3D" id="1.10.10.10">
    <property type="entry name" value="Winged helix-like DNA-binding domain superfamily/Winged helix DNA-binding domain"/>
    <property type="match status" value="1"/>
</dbReference>
<keyword evidence="3" id="KW-0547">Nucleotide-binding</keyword>
<evidence type="ECO:0000256" key="2">
    <source>
        <dbReference type="ARBA" id="ARBA00022737"/>
    </source>
</evidence>
<keyword evidence="2" id="KW-0677">Repeat</keyword>
<feature type="domain" description="Disease resistance protein winged helix" evidence="8">
    <location>
        <begin position="449"/>
        <end position="520"/>
    </location>
</feature>
<dbReference type="Pfam" id="PF23559">
    <property type="entry name" value="WHD_DRP"/>
    <property type="match status" value="1"/>
</dbReference>
<dbReference type="Gene3D" id="3.40.50.300">
    <property type="entry name" value="P-loop containing nucleotide triphosphate hydrolases"/>
    <property type="match status" value="1"/>
</dbReference>
<dbReference type="GO" id="GO:0006952">
    <property type="term" value="P:defense response"/>
    <property type="evidence" value="ECO:0007669"/>
    <property type="project" value="UniProtKB-KW"/>
</dbReference>
<evidence type="ECO:0000256" key="5">
    <source>
        <dbReference type="ARBA" id="ARBA00022840"/>
    </source>
</evidence>
<gene>
    <name evidence="10" type="ORF">CISIN_1g002132mg</name>
</gene>
<evidence type="ECO:0000313" key="10">
    <source>
        <dbReference type="EMBL" id="KDO41550.1"/>
    </source>
</evidence>
<evidence type="ECO:0000256" key="3">
    <source>
        <dbReference type="ARBA" id="ARBA00022741"/>
    </source>
</evidence>
<dbReference type="Pfam" id="PF25019">
    <property type="entry name" value="LRR_R13L1-DRL21"/>
    <property type="match status" value="1"/>
</dbReference>
<dbReference type="Gene3D" id="3.80.10.10">
    <property type="entry name" value="Ribonuclease Inhibitor"/>
    <property type="match status" value="2"/>
</dbReference>
<dbReference type="CDD" id="cd14798">
    <property type="entry name" value="RX-CC_like"/>
    <property type="match status" value="1"/>
</dbReference>
<dbReference type="InterPro" id="IPR036388">
    <property type="entry name" value="WH-like_DNA-bd_sf"/>
</dbReference>
<evidence type="ECO:0000256" key="4">
    <source>
        <dbReference type="ARBA" id="ARBA00022821"/>
    </source>
</evidence>
<dbReference type="Gene3D" id="1.20.5.4130">
    <property type="match status" value="1"/>
</dbReference>
<dbReference type="PANTHER" id="PTHR36766:SF45">
    <property type="entry name" value="NB-ARC DOMAIN-CONTAINING PROTEIN"/>
    <property type="match status" value="1"/>
</dbReference>
<dbReference type="AlphaFoldDB" id="A0A067DJ26"/>
<dbReference type="GO" id="GO:0051707">
    <property type="term" value="P:response to other organism"/>
    <property type="evidence" value="ECO:0007669"/>
    <property type="project" value="UniProtKB-ARBA"/>
</dbReference>
<dbReference type="PRINTS" id="PR00364">
    <property type="entry name" value="DISEASERSIST"/>
</dbReference>
<dbReference type="InterPro" id="IPR027417">
    <property type="entry name" value="P-loop_NTPase"/>
</dbReference>
<proteinExistence type="predicted"/>
<dbReference type="SMR" id="A0A067DJ26"/>
<evidence type="ECO:0000256" key="1">
    <source>
        <dbReference type="ARBA" id="ARBA00022614"/>
    </source>
</evidence>
<dbReference type="InterPro" id="IPR002182">
    <property type="entry name" value="NB-ARC"/>
</dbReference>
<feature type="domain" description="Disease resistance N-terminal" evidence="7">
    <location>
        <begin position="5"/>
        <end position="105"/>
    </location>
</feature>
<dbReference type="SUPFAM" id="SSF52540">
    <property type="entry name" value="P-loop containing nucleoside triphosphate hydrolases"/>
    <property type="match status" value="1"/>
</dbReference>
<organism evidence="10 11">
    <name type="scientific">Citrus sinensis</name>
    <name type="common">Sweet orange</name>
    <name type="synonym">Citrus aurantium var. sinensis</name>
    <dbReference type="NCBI Taxonomy" id="2711"/>
    <lineage>
        <taxon>Eukaryota</taxon>
        <taxon>Viridiplantae</taxon>
        <taxon>Streptophyta</taxon>
        <taxon>Embryophyta</taxon>
        <taxon>Tracheophyta</taxon>
        <taxon>Spermatophyta</taxon>
        <taxon>Magnoliopsida</taxon>
        <taxon>eudicotyledons</taxon>
        <taxon>Gunneridae</taxon>
        <taxon>Pentapetalae</taxon>
        <taxon>rosids</taxon>
        <taxon>malvids</taxon>
        <taxon>Sapindales</taxon>
        <taxon>Rutaceae</taxon>
        <taxon>Aurantioideae</taxon>
        <taxon>Citrus</taxon>
    </lineage>
</organism>
<feature type="domain" description="R13L1/DRL21-like LRR repeat region" evidence="9">
    <location>
        <begin position="725"/>
        <end position="849"/>
    </location>
</feature>
<dbReference type="InterPro" id="IPR041118">
    <property type="entry name" value="Rx_N"/>
</dbReference>
<evidence type="ECO:0000259" key="7">
    <source>
        <dbReference type="Pfam" id="PF18052"/>
    </source>
</evidence>
<dbReference type="Proteomes" id="UP000027120">
    <property type="component" value="Unassembled WGS sequence"/>
</dbReference>
<evidence type="ECO:0000259" key="8">
    <source>
        <dbReference type="Pfam" id="PF23559"/>
    </source>
</evidence>
<dbReference type="FunFam" id="1.10.10.10:FF:000322">
    <property type="entry name" value="Probable disease resistance protein At1g63360"/>
    <property type="match status" value="1"/>
</dbReference>
<evidence type="ECO:0000259" key="9">
    <source>
        <dbReference type="Pfam" id="PF25019"/>
    </source>
</evidence>
<keyword evidence="5" id="KW-0067">ATP-binding</keyword>
<dbReference type="Pfam" id="PF18052">
    <property type="entry name" value="Rx_N"/>
    <property type="match status" value="1"/>
</dbReference>
<evidence type="ECO:0000259" key="6">
    <source>
        <dbReference type="Pfam" id="PF00931"/>
    </source>
</evidence>
<dbReference type="GO" id="GO:0043531">
    <property type="term" value="F:ADP binding"/>
    <property type="evidence" value="ECO:0007669"/>
    <property type="project" value="InterPro"/>
</dbReference>
<dbReference type="InterPro" id="IPR032675">
    <property type="entry name" value="LRR_dom_sf"/>
</dbReference>
<dbReference type="PANTHER" id="PTHR36766">
    <property type="entry name" value="PLANT BROAD-SPECTRUM MILDEW RESISTANCE PROTEIN RPW8"/>
    <property type="match status" value="1"/>
</dbReference>
<dbReference type="GO" id="GO:0005524">
    <property type="term" value="F:ATP binding"/>
    <property type="evidence" value="ECO:0007669"/>
    <property type="project" value="UniProtKB-KW"/>
</dbReference>
<dbReference type="InterPro" id="IPR058922">
    <property type="entry name" value="WHD_DRP"/>
</dbReference>
<keyword evidence="4" id="KW-0611">Plant defense</keyword>
<dbReference type="Gene3D" id="1.10.8.430">
    <property type="entry name" value="Helical domain of apoptotic protease-activating factors"/>
    <property type="match status" value="1"/>
</dbReference>
<accession>A0A067DJ26</accession>
<evidence type="ECO:0000313" key="11">
    <source>
        <dbReference type="Proteomes" id="UP000027120"/>
    </source>
</evidence>
<dbReference type="InterPro" id="IPR042197">
    <property type="entry name" value="Apaf_helical"/>
</dbReference>
<dbReference type="FunFam" id="3.40.50.300:FF:001091">
    <property type="entry name" value="Probable disease resistance protein At1g61300"/>
    <property type="match status" value="1"/>
</dbReference>
<dbReference type="InterPro" id="IPR056789">
    <property type="entry name" value="LRR_R13L1-DRL21"/>
</dbReference>
<dbReference type="SUPFAM" id="SSF52058">
    <property type="entry name" value="L domain-like"/>
    <property type="match status" value="1"/>
</dbReference>
<feature type="domain" description="NB-ARC" evidence="6">
    <location>
        <begin position="198"/>
        <end position="362"/>
    </location>
</feature>
<sequence>MVDAIVSPLVEQLISFVAKEIKQQVKLVIGVEKEVKGITSHLRAIRAVLDDAEEKQVKDEAVRLWLGRLKYASYDIEDVLDEWITARHKLQIEGGADDNALVAPHKKKKVCFCFPASCFGFRKEEFGLKQVFPRHDIAVKVKEINEALHDIAAQKDMFDLVKSGNKSSERPRRVQSTSLIDEEEICGRVGERNELLSKLLCESSEQQKGLHIISIVGMGGIGKTTLAQLACNHVEVKRKFDKLLWVCVSDPFEQFRVAKAIAEALGIPSSNLGEFQSLLKLISESITGKRFLLVLDDVWDGDCIKWEPFYLCLKNGLHGSKILVTTRKKSVASMMGSTDTDIITVMELTEEECWSLFKRLAFFGPSINDCEKLEQIGRRIAGKFKGLPLAAKTIGSLMRSKQIEEEWERISNSDLWRVEEMEKGVLSSLLLSYNDLPSKVKICFSYCAVFPKNYNIKKDELLTLWMAQGYLSAKQNKEMETIGEEYFSILASRSFFQEFEKSYDNRIIECKMHDIVHDFARFVSQNECFSMEINGSEEPNTINSLDEKVRHLMLIIGREASFRVPICRVKRIRSLLIDNSRTSCSYFNGEILEELFRESTSLRALDFWGSYDVSPFWTLKIPRNIEKLVHLRYLNLSCQNIRKLPETLCELYNLEKLYITRCLYLEELPEGIGKLINMKHLLNYRTDSLRYMPVGIGRLTGLRTLDEFHVIGGGGVDGRKACWFESLKNLKHLQVCGIRRLGDVSDVGEAKRLELDKKKYLSCLRLSFDEKEQGGERRKNEDDQLLLEALQPPPDLKELEIRFYRGNTVFPNWLMSLTNLRSLVLYGCENCEQLPPLGKLQSLEKLSLTIMRSVKRVGDECLGIEIIDAFPKLKSLTISSMLELEEWDYGITRTGNTVINIMPRLSSLTIARCPKLKALPDHIHQTTTLKELRIWACELLGKHYRGGTEKTGLKYHTFPTS</sequence>
<dbReference type="EMBL" id="KK785610">
    <property type="protein sequence ID" value="KDO41550.1"/>
    <property type="molecule type" value="Genomic_DNA"/>
</dbReference>
<keyword evidence="1" id="KW-0433">Leucine-rich repeat</keyword>